<gene>
    <name evidence="1" type="ORF">TRP8649_00837</name>
</gene>
<keyword evidence="2" id="KW-1185">Reference proteome</keyword>
<proteinExistence type="predicted"/>
<dbReference type="AlphaFoldDB" id="A0A238J9Y0"/>
<evidence type="ECO:0000313" key="2">
    <source>
        <dbReference type="Proteomes" id="UP000225972"/>
    </source>
</evidence>
<sequence>MIIGNFKELGLAPPTSILMPDLTEPLERVGYALPSHESYRAFANALNARYPDRKMIPFAQSLSNDDTAGFLIGKNIPPGTIIEIHNFASPGSEAPATYDSLSHWLAHKQKKGDLF</sequence>
<reference evidence="2" key="1">
    <citation type="submission" date="2017-05" db="EMBL/GenBank/DDBJ databases">
        <authorList>
            <person name="Rodrigo-Torres L."/>
            <person name="Arahal R. D."/>
            <person name="Lucena T."/>
        </authorList>
    </citation>
    <scope>NUCLEOTIDE SEQUENCE [LARGE SCALE GENOMIC DNA]</scope>
    <source>
        <strain evidence="2">CECT 8649</strain>
    </source>
</reference>
<evidence type="ECO:0000313" key="1">
    <source>
        <dbReference type="EMBL" id="SMX26752.1"/>
    </source>
</evidence>
<dbReference type="Proteomes" id="UP000225972">
    <property type="component" value="Unassembled WGS sequence"/>
</dbReference>
<accession>A0A238J9Y0</accession>
<organism evidence="1 2">
    <name type="scientific">Pelagimonas phthalicica</name>
    <dbReference type="NCBI Taxonomy" id="1037362"/>
    <lineage>
        <taxon>Bacteria</taxon>
        <taxon>Pseudomonadati</taxon>
        <taxon>Pseudomonadota</taxon>
        <taxon>Alphaproteobacteria</taxon>
        <taxon>Rhodobacterales</taxon>
        <taxon>Roseobacteraceae</taxon>
        <taxon>Pelagimonas</taxon>
    </lineage>
</organism>
<name>A0A238J9Y0_9RHOB</name>
<dbReference type="EMBL" id="FXXP01000001">
    <property type="protein sequence ID" value="SMX26752.1"/>
    <property type="molecule type" value="Genomic_DNA"/>
</dbReference>
<protein>
    <submittedName>
        <fullName evidence="1">Uncharacterized protein</fullName>
    </submittedName>
</protein>